<dbReference type="AlphaFoldDB" id="A0A061I6L3"/>
<evidence type="ECO:0000313" key="3">
    <source>
        <dbReference type="Proteomes" id="UP000030759"/>
    </source>
</evidence>
<feature type="compositionally biased region" description="Polar residues" evidence="1">
    <location>
        <begin position="1"/>
        <end position="10"/>
    </location>
</feature>
<accession>A0A061I6L3</accession>
<dbReference type="EMBL" id="KE675363">
    <property type="protein sequence ID" value="ERE75759.1"/>
    <property type="molecule type" value="Genomic_DNA"/>
</dbReference>
<evidence type="ECO:0000256" key="1">
    <source>
        <dbReference type="SAM" id="MobiDB-lite"/>
    </source>
</evidence>
<evidence type="ECO:0000313" key="2">
    <source>
        <dbReference type="EMBL" id="ERE75759.1"/>
    </source>
</evidence>
<proteinExistence type="predicted"/>
<dbReference type="Proteomes" id="UP000030759">
    <property type="component" value="Unassembled WGS sequence"/>
</dbReference>
<reference evidence="3" key="1">
    <citation type="journal article" date="2013" name="Nat. Biotechnol.">
        <title>Chinese hamster genome sequenced from sorted chromosomes.</title>
        <authorList>
            <person name="Brinkrolf K."/>
            <person name="Rupp O."/>
            <person name="Laux H."/>
            <person name="Kollin F."/>
            <person name="Ernst W."/>
            <person name="Linke B."/>
            <person name="Kofler R."/>
            <person name="Romand S."/>
            <person name="Hesse F."/>
            <person name="Budach W.E."/>
            <person name="Galosy S."/>
            <person name="Muller D."/>
            <person name="Noll T."/>
            <person name="Wienberg J."/>
            <person name="Jostock T."/>
            <person name="Leonard M."/>
            <person name="Grillari J."/>
            <person name="Tauch A."/>
            <person name="Goesmann A."/>
            <person name="Helk B."/>
            <person name="Mott J.E."/>
            <person name="Puhler A."/>
            <person name="Borth N."/>
        </authorList>
    </citation>
    <scope>NUCLEOTIDE SEQUENCE [LARGE SCALE GENOMIC DNA]</scope>
    <source>
        <strain evidence="3">17A/GY</strain>
    </source>
</reference>
<gene>
    <name evidence="2" type="ORF">H671_4g12383</name>
</gene>
<name>A0A061I6L3_CRIGR</name>
<sequence length="96" mass="10775">MNQRITQSAPVKQPPPLAPQSPQGGVLGGGNSSQQQQMQLQQLQMEKERLRLKQQELLRQAIRNINPSTANAPKCQSKCFGFENNFVDDTDIKKWG</sequence>
<protein>
    <submittedName>
        <fullName evidence="2">Putative yorkie like protein</fullName>
    </submittedName>
</protein>
<feature type="region of interest" description="Disordered" evidence="1">
    <location>
        <begin position="1"/>
        <end position="43"/>
    </location>
</feature>
<organism evidence="2 3">
    <name type="scientific">Cricetulus griseus</name>
    <name type="common">Chinese hamster</name>
    <name type="synonym">Cricetulus barabensis griseus</name>
    <dbReference type="NCBI Taxonomy" id="10029"/>
    <lineage>
        <taxon>Eukaryota</taxon>
        <taxon>Metazoa</taxon>
        <taxon>Chordata</taxon>
        <taxon>Craniata</taxon>
        <taxon>Vertebrata</taxon>
        <taxon>Euteleostomi</taxon>
        <taxon>Mammalia</taxon>
        <taxon>Eutheria</taxon>
        <taxon>Euarchontoglires</taxon>
        <taxon>Glires</taxon>
        <taxon>Rodentia</taxon>
        <taxon>Myomorpha</taxon>
        <taxon>Muroidea</taxon>
        <taxon>Cricetidae</taxon>
        <taxon>Cricetinae</taxon>
        <taxon>Cricetulus</taxon>
    </lineage>
</organism>
<feature type="compositionally biased region" description="Low complexity" evidence="1">
    <location>
        <begin position="32"/>
        <end position="43"/>
    </location>
</feature>